<dbReference type="AlphaFoldDB" id="A0A9N9UE81"/>
<dbReference type="PANTHER" id="PTHR42812:SF16">
    <property type="entry name" value="HYDROLASE, PUTATIVE (AFU_ORTHOLOGUE AFUA_7G06110)-RELATED"/>
    <property type="match status" value="1"/>
</dbReference>
<organism evidence="9 10">
    <name type="scientific">Clonostachys byssicola</name>
    <dbReference type="NCBI Taxonomy" id="160290"/>
    <lineage>
        <taxon>Eukaryota</taxon>
        <taxon>Fungi</taxon>
        <taxon>Dikarya</taxon>
        <taxon>Ascomycota</taxon>
        <taxon>Pezizomycotina</taxon>
        <taxon>Sordariomycetes</taxon>
        <taxon>Hypocreomycetidae</taxon>
        <taxon>Hypocreales</taxon>
        <taxon>Bionectriaceae</taxon>
        <taxon>Clonostachys</taxon>
    </lineage>
</organism>
<dbReference type="Pfam" id="PF04616">
    <property type="entry name" value="Glyco_hydro_43"/>
    <property type="match status" value="1"/>
</dbReference>
<feature type="site" description="Important for catalytic activity, responsible for pKa modulation of the active site Glu and correct orientation of both the proton donor and substrate" evidence="5">
    <location>
        <position position="148"/>
    </location>
</feature>
<dbReference type="Pfam" id="PF17851">
    <property type="entry name" value="GH43_C2"/>
    <property type="match status" value="1"/>
</dbReference>
<evidence type="ECO:0000313" key="10">
    <source>
        <dbReference type="Proteomes" id="UP000754883"/>
    </source>
</evidence>
<keyword evidence="2 6" id="KW-0378">Hydrolase</keyword>
<dbReference type="InterPro" id="IPR006710">
    <property type="entry name" value="Glyco_hydro_43"/>
</dbReference>
<evidence type="ECO:0000256" key="3">
    <source>
        <dbReference type="ARBA" id="ARBA00023295"/>
    </source>
</evidence>
<evidence type="ECO:0000313" key="9">
    <source>
        <dbReference type="EMBL" id="CAG9984194.1"/>
    </source>
</evidence>
<comment type="caution">
    <text evidence="9">The sequence shown here is derived from an EMBL/GenBank/DDBJ whole genome shotgun (WGS) entry which is preliminary data.</text>
</comment>
<dbReference type="InterPro" id="IPR023296">
    <property type="entry name" value="Glyco_hydro_beta-prop_sf"/>
</dbReference>
<dbReference type="SUPFAM" id="SSF49899">
    <property type="entry name" value="Concanavalin A-like lectins/glucanases"/>
    <property type="match status" value="1"/>
</dbReference>
<dbReference type="CDD" id="cd18617">
    <property type="entry name" value="GH43_XynB-like"/>
    <property type="match status" value="1"/>
</dbReference>
<keyword evidence="10" id="KW-1185">Reference proteome</keyword>
<accession>A0A9N9UE81</accession>
<dbReference type="OrthoDB" id="2139957at2759"/>
<evidence type="ECO:0000259" key="8">
    <source>
        <dbReference type="Pfam" id="PF17851"/>
    </source>
</evidence>
<reference evidence="9 10" key="2">
    <citation type="submission" date="2021-10" db="EMBL/GenBank/DDBJ databases">
        <authorList>
            <person name="Piombo E."/>
        </authorList>
    </citation>
    <scope>NUCLEOTIDE SEQUENCE [LARGE SCALE GENOMIC DNA]</scope>
</reference>
<sequence>MPRFHRVAALLCLTLASIASALRNPIIPGYSWNPDPHVLRVDDTYYIAVSSFLTYPGVPIYKSKDLSNWELVSHALDNPKNVPITGVRNNNGVWAPSLSYIDGLFYMTSMAMTGSDPDYRTWPRIFWVTSPDLKTWSDAVWSEPLGIDPHLFKDPVSGKTYLSLMGLNNGYDKLWGITQCEVNLENGKCVGPYRSIWNGTLPVTTSTRPEGPKLFYKDGFYYLLIAEGGTGVTHRATIARSDSPEGPWESSPTNPLIFNGANTNLTVSATGHATFADTPDGKWFATFLAKRNVGSYTVLGRETFFAPVEWKDGWPTMNNGEPILLSQRYPEYGPDREDVPKPYEDKFDGPVLDPSWYQLRSPYTENFSVAKGKGVVFIPNAYTLSDRDSPAAILRKQKSVNMTFTAILLPTDKGLGPYHSVGISAYSTEQAHQDIGLRGCSKSDGICVFVDSTVKSPGPGTPPETTEFPVGLEKIPADFKLHIRAKPTQYSLGYSTSNSTVTWVKDFSPSVIPVGFDGVMFVLFASGNTLPWPYDSPEVGFSRIQEEYFEEGFKDYLN</sequence>
<gene>
    <name evidence="9" type="ORF">CBYS24578_00008678</name>
</gene>
<reference evidence="10" key="1">
    <citation type="submission" date="2019-06" db="EMBL/GenBank/DDBJ databases">
        <authorList>
            <person name="Broberg M."/>
        </authorList>
    </citation>
    <scope>NUCLEOTIDE SEQUENCE [LARGE SCALE GENOMIC DNA]</scope>
</reference>
<feature type="active site" description="Proton acceptor" evidence="4">
    <location>
        <position position="35"/>
    </location>
</feature>
<dbReference type="Proteomes" id="UP000754883">
    <property type="component" value="Unassembled WGS sequence"/>
</dbReference>
<dbReference type="InterPro" id="IPR051795">
    <property type="entry name" value="Glycosyl_Hydrlase_43"/>
</dbReference>
<proteinExistence type="inferred from homology"/>
<feature type="active site" description="Proton donor" evidence="4">
    <location>
        <position position="210"/>
    </location>
</feature>
<keyword evidence="7" id="KW-0732">Signal</keyword>
<dbReference type="GO" id="GO:0005975">
    <property type="term" value="P:carbohydrate metabolic process"/>
    <property type="evidence" value="ECO:0007669"/>
    <property type="project" value="InterPro"/>
</dbReference>
<dbReference type="SUPFAM" id="SSF75005">
    <property type="entry name" value="Arabinanase/levansucrase/invertase"/>
    <property type="match status" value="1"/>
</dbReference>
<protein>
    <recommendedName>
        <fullName evidence="8">Beta-xylosidase C-terminal Concanavalin A-like domain-containing protein</fullName>
    </recommendedName>
</protein>
<comment type="similarity">
    <text evidence="1 6">Belongs to the glycosyl hydrolase 43 family.</text>
</comment>
<evidence type="ECO:0000256" key="4">
    <source>
        <dbReference type="PIRSR" id="PIRSR606710-1"/>
    </source>
</evidence>
<name>A0A9N9UE81_9HYPO</name>
<dbReference type="GO" id="GO:0004553">
    <property type="term" value="F:hydrolase activity, hydrolyzing O-glycosyl compounds"/>
    <property type="evidence" value="ECO:0007669"/>
    <property type="project" value="InterPro"/>
</dbReference>
<keyword evidence="3 6" id="KW-0326">Glycosidase</keyword>
<dbReference type="InterPro" id="IPR041542">
    <property type="entry name" value="GH43_C2"/>
</dbReference>
<feature type="signal peptide" evidence="7">
    <location>
        <begin position="1"/>
        <end position="21"/>
    </location>
</feature>
<evidence type="ECO:0000256" key="1">
    <source>
        <dbReference type="ARBA" id="ARBA00009865"/>
    </source>
</evidence>
<feature type="chain" id="PRO_5040208054" description="Beta-xylosidase C-terminal Concanavalin A-like domain-containing protein" evidence="7">
    <location>
        <begin position="22"/>
        <end position="558"/>
    </location>
</feature>
<dbReference type="Gene3D" id="2.60.120.200">
    <property type="match status" value="1"/>
</dbReference>
<evidence type="ECO:0000256" key="7">
    <source>
        <dbReference type="SAM" id="SignalP"/>
    </source>
</evidence>
<evidence type="ECO:0000256" key="6">
    <source>
        <dbReference type="RuleBase" id="RU361187"/>
    </source>
</evidence>
<dbReference type="Gene3D" id="2.115.10.20">
    <property type="entry name" value="Glycosyl hydrolase domain, family 43"/>
    <property type="match status" value="1"/>
</dbReference>
<feature type="domain" description="Beta-xylosidase C-terminal Concanavalin A-like" evidence="8">
    <location>
        <begin position="345"/>
        <end position="528"/>
    </location>
</feature>
<evidence type="ECO:0000256" key="5">
    <source>
        <dbReference type="PIRSR" id="PIRSR606710-2"/>
    </source>
</evidence>
<dbReference type="InterPro" id="IPR013320">
    <property type="entry name" value="ConA-like_dom_sf"/>
</dbReference>
<evidence type="ECO:0000256" key="2">
    <source>
        <dbReference type="ARBA" id="ARBA00022801"/>
    </source>
</evidence>
<dbReference type="EMBL" id="CABFNO020001379">
    <property type="protein sequence ID" value="CAG9984194.1"/>
    <property type="molecule type" value="Genomic_DNA"/>
</dbReference>
<dbReference type="PANTHER" id="PTHR42812">
    <property type="entry name" value="BETA-XYLOSIDASE"/>
    <property type="match status" value="1"/>
</dbReference>